<dbReference type="KEGG" id="ctak:4412677_01465"/>
<reference evidence="2 3" key="1">
    <citation type="submission" date="2017-06" db="EMBL/GenBank/DDBJ databases">
        <authorList>
            <consortium name="Pathogen Informatics"/>
        </authorList>
    </citation>
    <scope>NUCLEOTIDE SEQUENCE [LARGE SCALE GENOMIC DNA]</scope>
    <source>
        <strain evidence="2 3">NCTC13490</strain>
    </source>
</reference>
<protein>
    <submittedName>
        <fullName evidence="2">Uncharacterized deoxyribonuclease YcfH</fullName>
        <ecNumber evidence="2">3.1.21.-</ecNumber>
    </submittedName>
</protein>
<keyword evidence="3" id="KW-1185">Reference proteome</keyword>
<name>A0A239XF33_9FLAO</name>
<feature type="binding site" evidence="1">
    <location>
        <position position="169"/>
    </location>
    <ligand>
        <name>a divalent metal cation</name>
        <dbReference type="ChEBI" id="CHEBI:60240"/>
        <label>1</label>
    </ligand>
</feature>
<evidence type="ECO:0000313" key="2">
    <source>
        <dbReference type="EMBL" id="SNV44996.1"/>
    </source>
</evidence>
<organism evidence="2 3">
    <name type="scientific">Chryseobacterium taklimakanense</name>
    <dbReference type="NCBI Taxonomy" id="536441"/>
    <lineage>
        <taxon>Bacteria</taxon>
        <taxon>Pseudomonadati</taxon>
        <taxon>Bacteroidota</taxon>
        <taxon>Flavobacteriia</taxon>
        <taxon>Flavobacteriales</taxon>
        <taxon>Weeksellaceae</taxon>
        <taxon>Chryseobacterium group</taxon>
        <taxon>Chryseobacterium</taxon>
    </lineage>
</organism>
<keyword evidence="2" id="KW-0378">Hydrolase</keyword>
<dbReference type="Pfam" id="PF01026">
    <property type="entry name" value="TatD_DNase"/>
    <property type="match status" value="1"/>
</dbReference>
<dbReference type="PIRSF" id="PIRSF005902">
    <property type="entry name" value="DNase_TatD"/>
    <property type="match status" value="1"/>
</dbReference>
<dbReference type="GO" id="GO:0046872">
    <property type="term" value="F:metal ion binding"/>
    <property type="evidence" value="ECO:0007669"/>
    <property type="project" value="UniProtKB-KW"/>
</dbReference>
<dbReference type="Proteomes" id="UP000215196">
    <property type="component" value="Chromosome 1"/>
</dbReference>
<dbReference type="SUPFAM" id="SSF51556">
    <property type="entry name" value="Metallo-dependent hydrolases"/>
    <property type="match status" value="1"/>
</dbReference>
<gene>
    <name evidence="2" type="primary">ycfH</name>
    <name evidence="2" type="ORF">SAMEA4412677_01465</name>
</gene>
<feature type="binding site" evidence="1">
    <location>
        <position position="121"/>
    </location>
    <ligand>
        <name>a divalent metal cation</name>
        <dbReference type="ChEBI" id="CHEBI:60240"/>
        <label>2</label>
    </ligand>
</feature>
<dbReference type="AlphaFoldDB" id="A0A239XF33"/>
<dbReference type="Gene3D" id="3.20.20.140">
    <property type="entry name" value="Metal-dependent hydrolases"/>
    <property type="match status" value="1"/>
</dbReference>
<dbReference type="InterPro" id="IPR001130">
    <property type="entry name" value="TatD-like"/>
</dbReference>
<dbReference type="EC" id="3.1.21.-" evidence="2"/>
<evidence type="ECO:0000313" key="3">
    <source>
        <dbReference type="Proteomes" id="UP000215196"/>
    </source>
</evidence>
<dbReference type="RefSeq" id="WP_095071897.1">
    <property type="nucleotide sequence ID" value="NZ_LT906465.1"/>
</dbReference>
<feature type="binding site" evidence="1">
    <location>
        <position position="99"/>
    </location>
    <ligand>
        <name>a divalent metal cation</name>
        <dbReference type="ChEBI" id="CHEBI:60240"/>
        <label>2</label>
    </ligand>
</feature>
<dbReference type="PANTHER" id="PTHR46124">
    <property type="entry name" value="D-AMINOACYL-TRNA DEACYLASE"/>
    <property type="match status" value="1"/>
</dbReference>
<dbReference type="GO" id="GO:0016788">
    <property type="term" value="F:hydrolase activity, acting on ester bonds"/>
    <property type="evidence" value="ECO:0007669"/>
    <property type="project" value="InterPro"/>
</dbReference>
<sequence>MSFFDFHHHKKYLNGIYNLNFRDETPEHLFSTGIHPKDISSQWESDFRRVKEASLKSNCGAIGECGLDGLTDVDEKLQETVFEKHILWANDVKKPVIIHCVRKFFQLIRFSKIAAVPLIVHGFNKKQSIADELVNSGFYLSFGRAVFHNVSLQTVVKDFPVERMFLETDDADFDIAELYEKVSELKNITAEDLQNQIFENLERIRNL</sequence>
<proteinExistence type="predicted"/>
<accession>A0A239XF33</accession>
<dbReference type="PANTHER" id="PTHR46124:SF2">
    <property type="entry name" value="D-AMINOACYL-TRNA DEACYLASE"/>
    <property type="match status" value="1"/>
</dbReference>
<evidence type="ECO:0000256" key="1">
    <source>
        <dbReference type="PIRSR" id="PIRSR005902-1"/>
    </source>
</evidence>
<feature type="binding site" evidence="1">
    <location>
        <position position="64"/>
    </location>
    <ligand>
        <name>a divalent metal cation</name>
        <dbReference type="ChEBI" id="CHEBI:60240"/>
        <label>1</label>
    </ligand>
</feature>
<dbReference type="InterPro" id="IPR032466">
    <property type="entry name" value="Metal_Hydrolase"/>
</dbReference>
<keyword evidence="1" id="KW-0479">Metal-binding</keyword>
<dbReference type="EMBL" id="LT906465">
    <property type="protein sequence ID" value="SNV44996.1"/>
    <property type="molecule type" value="Genomic_DNA"/>
</dbReference>